<dbReference type="AlphaFoldDB" id="A0AAE3DD26"/>
<keyword evidence="1" id="KW-0472">Membrane</keyword>
<feature type="transmembrane region" description="Helical" evidence="1">
    <location>
        <begin position="82"/>
        <end position="107"/>
    </location>
</feature>
<dbReference type="EMBL" id="JAJEPS010000019">
    <property type="protein sequence ID" value="MCC2127371.1"/>
    <property type="molecule type" value="Genomic_DNA"/>
</dbReference>
<dbReference type="Proteomes" id="UP001198220">
    <property type="component" value="Unassembled WGS sequence"/>
</dbReference>
<dbReference type="RefSeq" id="WP_308460045.1">
    <property type="nucleotide sequence ID" value="NZ_JAJEPS010000019.1"/>
</dbReference>
<proteinExistence type="predicted"/>
<accession>A0AAE3DD26</accession>
<feature type="transmembrane region" description="Helical" evidence="1">
    <location>
        <begin position="258"/>
        <end position="278"/>
    </location>
</feature>
<organism evidence="2 3">
    <name type="scientific">Hominiventricola filiformis</name>
    <dbReference type="NCBI Taxonomy" id="2885352"/>
    <lineage>
        <taxon>Bacteria</taxon>
        <taxon>Bacillati</taxon>
        <taxon>Bacillota</taxon>
        <taxon>Clostridia</taxon>
        <taxon>Lachnospirales</taxon>
        <taxon>Lachnospiraceae</taxon>
        <taxon>Hominiventricola</taxon>
    </lineage>
</organism>
<feature type="transmembrane region" description="Helical" evidence="1">
    <location>
        <begin position="113"/>
        <end position="134"/>
    </location>
</feature>
<keyword evidence="3" id="KW-1185">Reference proteome</keyword>
<evidence type="ECO:0000313" key="3">
    <source>
        <dbReference type="Proteomes" id="UP001198220"/>
    </source>
</evidence>
<protein>
    <recommendedName>
        <fullName evidence="4">Type II secretion system protein GspF domain-containing protein</fullName>
    </recommendedName>
</protein>
<evidence type="ECO:0000256" key="1">
    <source>
        <dbReference type="SAM" id="Phobius"/>
    </source>
</evidence>
<gene>
    <name evidence="2" type="ORF">LKD36_14500</name>
</gene>
<name>A0AAE3DD26_9FIRM</name>
<keyword evidence="1" id="KW-1133">Transmembrane helix</keyword>
<comment type="caution">
    <text evidence="2">The sequence shown here is derived from an EMBL/GenBank/DDBJ whole genome shotgun (WGS) entry which is preliminary data.</text>
</comment>
<evidence type="ECO:0000313" key="2">
    <source>
        <dbReference type="EMBL" id="MCC2127371.1"/>
    </source>
</evidence>
<keyword evidence="1" id="KW-0812">Transmembrane</keyword>
<feature type="transmembrane region" description="Helical" evidence="1">
    <location>
        <begin position="6"/>
        <end position="27"/>
    </location>
</feature>
<evidence type="ECO:0008006" key="4">
    <source>
        <dbReference type="Google" id="ProtNLM"/>
    </source>
</evidence>
<reference evidence="2 3" key="1">
    <citation type="submission" date="2021-10" db="EMBL/GenBank/DDBJ databases">
        <title>Anaerobic single-cell dispensing facilitates the cultivation of human gut bacteria.</title>
        <authorList>
            <person name="Afrizal A."/>
        </authorList>
    </citation>
    <scope>NUCLEOTIDE SEQUENCE [LARGE SCALE GENOMIC DNA]</scope>
    <source>
        <strain evidence="2 3">CLA-AA-H276</strain>
    </source>
</reference>
<sequence length="315" mass="35490">MDPMRVILWMVISSCIFAASVLIHRAFVEQSLFQKIYGRYRGNLEKKVKEENWFVSKYGVIENRSFFYKVDRLVTMSGLKNGFSFLSGEVFVGILLASFVAVAVLGSRVSRNVFLSIFLATAVMTAEVLVVVFLSGRTYNRIEEDTSLFISILSNHAKGSSDIITIMTRTLPSMDGPVRELIRRFLMDAEKTGNIDFAFDVMKESVDNRTFQTILVNLKNCMHYQANYEEVLQQMMNQVAEAMSAREERKNILFSMKITLISVSVMSVIIVVLIGKGIGVDVKAILTGNLIGQFLLFITGLLYLFVVAKLFGVDK</sequence>
<feature type="transmembrane region" description="Helical" evidence="1">
    <location>
        <begin position="290"/>
        <end position="311"/>
    </location>
</feature>